<protein>
    <submittedName>
        <fullName evidence="1">Uncharacterized protein</fullName>
    </submittedName>
</protein>
<keyword evidence="2" id="KW-1185">Reference proteome</keyword>
<proteinExistence type="predicted"/>
<accession>A0A834W0K3</accession>
<gene>
    <name evidence="1" type="ORF">G2W53_043446</name>
</gene>
<comment type="caution">
    <text evidence="1">The sequence shown here is derived from an EMBL/GenBank/DDBJ whole genome shotgun (WGS) entry which is preliminary data.</text>
</comment>
<name>A0A834W0K3_9FABA</name>
<dbReference type="Proteomes" id="UP000634136">
    <property type="component" value="Unassembled WGS sequence"/>
</dbReference>
<dbReference type="AlphaFoldDB" id="A0A834W0K3"/>
<reference evidence="1" key="1">
    <citation type="submission" date="2020-09" db="EMBL/GenBank/DDBJ databases">
        <title>Genome-Enabled Discovery of Anthraquinone Biosynthesis in Senna tora.</title>
        <authorList>
            <person name="Kang S.-H."/>
            <person name="Pandey R.P."/>
            <person name="Lee C.-M."/>
            <person name="Sim J.-S."/>
            <person name="Jeong J.-T."/>
            <person name="Choi B.-S."/>
            <person name="Jung M."/>
            <person name="Ginzburg D."/>
            <person name="Zhao K."/>
            <person name="Won S.Y."/>
            <person name="Oh T.-J."/>
            <person name="Yu Y."/>
            <person name="Kim N.-H."/>
            <person name="Lee O.R."/>
            <person name="Lee T.-H."/>
            <person name="Bashyal P."/>
            <person name="Kim T.-S."/>
            <person name="Lee W.-H."/>
            <person name="Kawkins C."/>
            <person name="Kim C.-K."/>
            <person name="Kim J.S."/>
            <person name="Ahn B.O."/>
            <person name="Rhee S.Y."/>
            <person name="Sohng J.K."/>
        </authorList>
    </citation>
    <scope>NUCLEOTIDE SEQUENCE</scope>
    <source>
        <tissue evidence="1">Leaf</tissue>
    </source>
</reference>
<dbReference type="EMBL" id="JAAIUW010000013">
    <property type="protein sequence ID" value="KAF7804335.1"/>
    <property type="molecule type" value="Genomic_DNA"/>
</dbReference>
<organism evidence="1 2">
    <name type="scientific">Senna tora</name>
    <dbReference type="NCBI Taxonomy" id="362788"/>
    <lineage>
        <taxon>Eukaryota</taxon>
        <taxon>Viridiplantae</taxon>
        <taxon>Streptophyta</taxon>
        <taxon>Embryophyta</taxon>
        <taxon>Tracheophyta</taxon>
        <taxon>Spermatophyta</taxon>
        <taxon>Magnoliopsida</taxon>
        <taxon>eudicotyledons</taxon>
        <taxon>Gunneridae</taxon>
        <taxon>Pentapetalae</taxon>
        <taxon>rosids</taxon>
        <taxon>fabids</taxon>
        <taxon>Fabales</taxon>
        <taxon>Fabaceae</taxon>
        <taxon>Caesalpinioideae</taxon>
        <taxon>Cassia clade</taxon>
        <taxon>Senna</taxon>
    </lineage>
</organism>
<evidence type="ECO:0000313" key="2">
    <source>
        <dbReference type="Proteomes" id="UP000634136"/>
    </source>
</evidence>
<evidence type="ECO:0000313" key="1">
    <source>
        <dbReference type="EMBL" id="KAF7804335.1"/>
    </source>
</evidence>
<sequence length="37" mass="4223">MKEEKDGGSCNNAAKYSTILIRCALALIIRIRVRMKR</sequence>